<gene>
    <name evidence="11" type="primary">LOC116307111</name>
</gene>
<evidence type="ECO:0000256" key="1">
    <source>
        <dbReference type="ARBA" id="ARBA00004141"/>
    </source>
</evidence>
<evidence type="ECO:0000256" key="8">
    <source>
        <dbReference type="RuleBase" id="RU079119"/>
    </source>
</evidence>
<proteinExistence type="inferred from homology"/>
<keyword evidence="3" id="KW-0677">Repeat</keyword>
<protein>
    <recommendedName>
        <fullName evidence="8">Palmitoyltransferase</fullName>
        <ecNumber evidence="8">2.3.1.225</ecNumber>
    </recommendedName>
</protein>
<dbReference type="PROSITE" id="PS50216">
    <property type="entry name" value="DHHC"/>
    <property type="match status" value="1"/>
</dbReference>
<comment type="catalytic activity">
    <reaction evidence="8">
        <text>L-cysteinyl-[protein] + hexadecanoyl-CoA = S-hexadecanoyl-L-cysteinyl-[protein] + CoA</text>
        <dbReference type="Rhea" id="RHEA:36683"/>
        <dbReference type="Rhea" id="RHEA-COMP:10131"/>
        <dbReference type="Rhea" id="RHEA-COMP:11032"/>
        <dbReference type="ChEBI" id="CHEBI:29950"/>
        <dbReference type="ChEBI" id="CHEBI:57287"/>
        <dbReference type="ChEBI" id="CHEBI:57379"/>
        <dbReference type="ChEBI" id="CHEBI:74151"/>
        <dbReference type="EC" id="2.3.1.225"/>
    </reaction>
</comment>
<dbReference type="PANTHER" id="PTHR24161">
    <property type="entry name" value="ANK_REP_REGION DOMAIN-CONTAINING PROTEIN-RELATED"/>
    <property type="match status" value="1"/>
</dbReference>
<dbReference type="InterPro" id="IPR001594">
    <property type="entry name" value="Palmitoyltrfase_DHHC"/>
</dbReference>
<dbReference type="SUPFAM" id="SSF48403">
    <property type="entry name" value="Ankyrin repeat"/>
    <property type="match status" value="1"/>
</dbReference>
<evidence type="ECO:0000256" key="2">
    <source>
        <dbReference type="ARBA" id="ARBA00022692"/>
    </source>
</evidence>
<dbReference type="OrthoDB" id="194358at2759"/>
<feature type="repeat" description="ANK" evidence="7">
    <location>
        <begin position="72"/>
        <end position="104"/>
    </location>
</feature>
<dbReference type="PANTHER" id="PTHR24161:SF118">
    <property type="entry name" value="PALMITOYLTRANSFERASE"/>
    <property type="match status" value="1"/>
</dbReference>
<dbReference type="GO" id="GO:0016020">
    <property type="term" value="C:membrane"/>
    <property type="evidence" value="ECO:0007669"/>
    <property type="project" value="UniProtKB-SubCell"/>
</dbReference>
<dbReference type="KEGG" id="aten:116307111"/>
<dbReference type="AlphaFoldDB" id="A0A6P8J599"/>
<dbReference type="InterPro" id="IPR036770">
    <property type="entry name" value="Ankyrin_rpt-contain_sf"/>
</dbReference>
<dbReference type="Gene3D" id="1.25.40.20">
    <property type="entry name" value="Ankyrin repeat-containing domain"/>
    <property type="match status" value="1"/>
</dbReference>
<feature type="transmembrane region" description="Helical" evidence="8">
    <location>
        <begin position="472"/>
        <end position="491"/>
    </location>
</feature>
<evidence type="ECO:0000313" key="10">
    <source>
        <dbReference type="Proteomes" id="UP000515163"/>
    </source>
</evidence>
<comment type="similarity">
    <text evidence="8">Belongs to the DHHC palmitoyltransferase family.</text>
</comment>
<evidence type="ECO:0000256" key="6">
    <source>
        <dbReference type="ARBA" id="ARBA00023136"/>
    </source>
</evidence>
<dbReference type="RefSeq" id="XP_031573118.1">
    <property type="nucleotide sequence ID" value="XM_031717258.1"/>
</dbReference>
<dbReference type="Pfam" id="PF01529">
    <property type="entry name" value="DHHC"/>
    <property type="match status" value="1"/>
</dbReference>
<organism evidence="10 11">
    <name type="scientific">Actinia tenebrosa</name>
    <name type="common">Australian red waratah sea anemone</name>
    <dbReference type="NCBI Taxonomy" id="6105"/>
    <lineage>
        <taxon>Eukaryota</taxon>
        <taxon>Metazoa</taxon>
        <taxon>Cnidaria</taxon>
        <taxon>Anthozoa</taxon>
        <taxon>Hexacorallia</taxon>
        <taxon>Actiniaria</taxon>
        <taxon>Actiniidae</taxon>
        <taxon>Actinia</taxon>
    </lineage>
</organism>
<keyword evidence="5 7" id="KW-0040">ANK repeat</keyword>
<evidence type="ECO:0000256" key="5">
    <source>
        <dbReference type="ARBA" id="ARBA00023043"/>
    </source>
</evidence>
<dbReference type="Pfam" id="PF12796">
    <property type="entry name" value="Ank_2"/>
    <property type="match status" value="1"/>
</dbReference>
<dbReference type="GeneID" id="116307111"/>
<dbReference type="GO" id="GO:0019706">
    <property type="term" value="F:protein-cysteine S-palmitoyltransferase activity"/>
    <property type="evidence" value="ECO:0007669"/>
    <property type="project" value="UniProtKB-EC"/>
</dbReference>
<keyword evidence="10" id="KW-1185">Reference proteome</keyword>
<comment type="subcellular location">
    <subcellularLocation>
        <location evidence="1">Membrane</location>
        <topology evidence="1">Multi-pass membrane protein</topology>
    </subcellularLocation>
</comment>
<feature type="repeat" description="ANK" evidence="7">
    <location>
        <begin position="39"/>
        <end position="71"/>
    </location>
</feature>
<dbReference type="PROSITE" id="PS50088">
    <property type="entry name" value="ANK_REPEAT"/>
    <property type="match status" value="2"/>
</dbReference>
<name>A0A6P8J599_ACTTE</name>
<dbReference type="PRINTS" id="PR01415">
    <property type="entry name" value="ANKYRIN"/>
</dbReference>
<dbReference type="EC" id="2.3.1.225" evidence="8"/>
<dbReference type="Pfam" id="PF13637">
    <property type="entry name" value="Ank_4"/>
    <property type="match status" value="1"/>
</dbReference>
<evidence type="ECO:0000259" key="9">
    <source>
        <dbReference type="Pfam" id="PF01529"/>
    </source>
</evidence>
<feature type="transmembrane region" description="Helical" evidence="8">
    <location>
        <begin position="303"/>
        <end position="325"/>
    </location>
</feature>
<evidence type="ECO:0000313" key="11">
    <source>
        <dbReference type="RefSeq" id="XP_031573118.1"/>
    </source>
</evidence>
<evidence type="ECO:0000256" key="7">
    <source>
        <dbReference type="PROSITE-ProRule" id="PRU00023"/>
    </source>
</evidence>
<keyword evidence="4 8" id="KW-1133">Transmembrane helix</keyword>
<feature type="transmembrane region" description="Helical" evidence="8">
    <location>
        <begin position="331"/>
        <end position="352"/>
    </location>
</feature>
<feature type="transmembrane region" description="Helical" evidence="8">
    <location>
        <begin position="244"/>
        <end position="265"/>
    </location>
</feature>
<feature type="domain" description="Palmitoyltransferase DHHC" evidence="9">
    <location>
        <begin position="383"/>
        <end position="507"/>
    </location>
</feature>
<dbReference type="InParanoid" id="A0A6P8J599"/>
<dbReference type="SMART" id="SM00248">
    <property type="entry name" value="ANK"/>
    <property type="match status" value="5"/>
</dbReference>
<keyword evidence="6 8" id="KW-0472">Membrane</keyword>
<dbReference type="InterPro" id="IPR002110">
    <property type="entry name" value="Ankyrin_rpt"/>
</dbReference>
<keyword evidence="2 8" id="KW-0812">Transmembrane</keyword>
<evidence type="ECO:0000256" key="4">
    <source>
        <dbReference type="ARBA" id="ARBA00022989"/>
    </source>
</evidence>
<accession>A0A6P8J599</accession>
<feature type="transmembrane region" description="Helical" evidence="8">
    <location>
        <begin position="271"/>
        <end position="291"/>
    </location>
</feature>
<evidence type="ECO:0000256" key="3">
    <source>
        <dbReference type="ARBA" id="ARBA00022737"/>
    </source>
</evidence>
<dbReference type="Proteomes" id="UP000515163">
    <property type="component" value="Unplaced"/>
</dbReference>
<keyword evidence="8" id="KW-0808">Transferase</keyword>
<sequence>MIPLTPNMALFDVISHDNVNDCKYILERDPSSVDTVGWHGMTPLHRAATRGNIEILELLLGAGADVNKENAFGETPVHYACQMASLRFLSILVDNGADMKREDKGGRGCVHHAARSGSIWKVHYLVELGLDFCKKDHRGQTVFHIAAEHGHIDLVDYCLKNKRFDPDVTDNSLMTPLHIAVQYKNRHCSWIIESSSPKTLIHLADIHGNTPLDYAAKGTTAEWLAKHLRYWQLCRCGGHKPYPWLSWLSLLISPSIVICLVAFLIQNFSQIGWVLAVFAFLLFYLFAFRSHRLRHISALPNPAFAGLFFGVILQSLLCFAFHLAPHLWYELFWNCISVFHLVIVLWTLRELFSDPGVIRSSRLNENGQPYTILDIAKGTLPVEDFCIDCEIVVPTLSKHCKLCNSCVLAIDHHCLFLMWCVGVNNHRAFILFTIEVMIAQALFIRATVSYFNRVIELSVESLSFKDVMGQEIYVSTLFIINCLGLFWVFMLTSYQIKLVSEGATTYYNPDGSPKTHISFKEMCSCGGGMTILQRARNTLWFFVGEFTFYKNKKRELSV</sequence>
<keyword evidence="8" id="KW-0012">Acyltransferase</keyword>
<feature type="transmembrane region" description="Helical" evidence="8">
    <location>
        <begin position="428"/>
        <end position="452"/>
    </location>
</feature>
<dbReference type="PROSITE" id="PS50297">
    <property type="entry name" value="ANK_REP_REGION"/>
    <property type="match status" value="2"/>
</dbReference>
<reference evidence="11" key="1">
    <citation type="submission" date="2025-08" db="UniProtKB">
        <authorList>
            <consortium name="RefSeq"/>
        </authorList>
    </citation>
    <scope>IDENTIFICATION</scope>
</reference>
<comment type="domain">
    <text evidence="8">The DHHC domain is required for palmitoyltransferase activity.</text>
</comment>